<dbReference type="InterPro" id="IPR033290">
    <property type="entry name" value="CCDC39"/>
</dbReference>
<keyword evidence="3 5" id="KW-0175">Coiled coil</keyword>
<dbReference type="PANTHER" id="PTHR18962:SF0">
    <property type="entry name" value="COILED-COIL DOMAIN-CONTAINING PROTEIN 39"/>
    <property type="match status" value="1"/>
</dbReference>
<dbReference type="WBParaSite" id="TREG1_50040.1">
    <property type="protein sequence ID" value="TREG1_50040.1"/>
    <property type="gene ID" value="TREG1_50040"/>
</dbReference>
<feature type="compositionally biased region" description="Basic and acidic residues" evidence="6">
    <location>
        <begin position="888"/>
        <end position="904"/>
    </location>
</feature>
<sequence length="963" mass="112792">MMDYDSKQLIDDIIKEAGWKTNYAFPVASKENAYLINLLIDVKIKCKVLDDEIEQYRSKNDKLKTHLSMVKQEQSITESLLAQRQKEIDAKKHEICLIERETGQLKLFLSNIAKQRKEIANRTDHFENLIFAKNNELNTIKSKMLIDDQLIESYLSECENNVKVRERLQYIQKKDDSKLAALNSEANKLSSKCCEAQKKLDVAVMKTNLINHKVDAASERCREENEARRELLRIWESCVKQMAKRDEDFVELNKQYNEMLTNVGQSKAKVEELKKMLHNVIDDIKSVELASEETNKEITSTREQLLKTVDNTSLLESDLETLQKTLERTERDYRIKLAETKQLKISTEENNKRLQKLLDDIKNSESRLNEITDKRITAERLAKIADENLQNQEKCKKEALNYHEKLKVLMFKTNEDLHAIKNEGIILESHVSGARNTLRGLDKKTRERETDLIKLDELIYKAVLFAQRLEQKIDTIERDPLAAQEEANSKEEIIRRLRNELDERNRSCHTLTTMIRQFQNEKRICQMKCDKIQSQLNTVENLLNTTHLTVKNTLIALKKVEAEKQELLVTLNLNKFQVRRMDNKLKMLRDSIMNSETRQLQMDALEREVEAEINMRKTNLLSELHLLKVNLEEIRKDFNKRQARLCHVKSRYEVTLITMDKNAENEIDTRMRYILEALSQRQELRQKGDELDIVVRTAEEELRALENTVLVMNSLNEMARIALPKNVPEESMIEEEVKLKELLKQAETQWQQIREERRKRRAAIMNLELQRQETNESLNLSTERVRSASAYIEKVLKSLSDIQEKNKRSKKRYHKAIQSLGKPTPEIRLDVDVRLWRDYNRAILLLYERCLRNSSEINDEILNFERSITESLNFPRESIKGHRSTISRNEENGSETDRSRKSSHSESLSLPITNIGESFDLHQSPDTNKSSIRQTSSRSFRTDSNYDTFSSHGSSDILPEKDK</sequence>
<feature type="coiled-coil region" evidence="5">
    <location>
        <begin position="46"/>
        <end position="73"/>
    </location>
</feature>
<comment type="function">
    <text evidence="4">Required for assembly of dynein regulatory complex (DRC) and inner dynein arm (IDA) complexes, which are responsible for ciliary beat regulation, thereby playing a central role in motility in cilia and flagella. Probably acts together with CCDC40 to form a molecular ruler that determines the 96 nanometer (nm) repeat length and arrangements of components in cilia and flagella. Not required for outer dynein arm complexes assembly.</text>
</comment>
<dbReference type="PANTHER" id="PTHR18962">
    <property type="entry name" value="COILED-COIL DOMAIN-CONTAINING PROTEIN 39"/>
    <property type="match status" value="1"/>
</dbReference>
<organism evidence="7 8">
    <name type="scientific">Trichobilharzia regenti</name>
    <name type="common">Nasal bird schistosome</name>
    <dbReference type="NCBI Taxonomy" id="157069"/>
    <lineage>
        <taxon>Eukaryota</taxon>
        <taxon>Metazoa</taxon>
        <taxon>Spiralia</taxon>
        <taxon>Lophotrochozoa</taxon>
        <taxon>Platyhelminthes</taxon>
        <taxon>Trematoda</taxon>
        <taxon>Digenea</taxon>
        <taxon>Strigeidida</taxon>
        <taxon>Schistosomatoidea</taxon>
        <taxon>Schistosomatidae</taxon>
        <taxon>Trichobilharzia</taxon>
    </lineage>
</organism>
<accession>A0AA85JYM5</accession>
<evidence type="ECO:0000256" key="2">
    <source>
        <dbReference type="ARBA" id="ARBA00016725"/>
    </source>
</evidence>
<evidence type="ECO:0000256" key="1">
    <source>
        <dbReference type="ARBA" id="ARBA00005805"/>
    </source>
</evidence>
<feature type="coiled-coil region" evidence="5">
    <location>
        <begin position="681"/>
        <end position="812"/>
    </location>
</feature>
<feature type="compositionally biased region" description="Polar residues" evidence="6">
    <location>
        <begin position="924"/>
        <end position="954"/>
    </location>
</feature>
<reference evidence="7" key="1">
    <citation type="submission" date="2022-06" db="EMBL/GenBank/DDBJ databases">
        <authorList>
            <person name="Berger JAMES D."/>
            <person name="Berger JAMES D."/>
        </authorList>
    </citation>
    <scope>NUCLEOTIDE SEQUENCE [LARGE SCALE GENOMIC DNA]</scope>
</reference>
<evidence type="ECO:0000313" key="7">
    <source>
        <dbReference type="Proteomes" id="UP000050795"/>
    </source>
</evidence>
<evidence type="ECO:0000256" key="5">
    <source>
        <dbReference type="SAM" id="Coils"/>
    </source>
</evidence>
<feature type="region of interest" description="Disordered" evidence="6">
    <location>
        <begin position="879"/>
        <end position="963"/>
    </location>
</feature>
<dbReference type="GO" id="GO:0003341">
    <property type="term" value="P:cilium movement"/>
    <property type="evidence" value="ECO:0007669"/>
    <property type="project" value="InterPro"/>
</dbReference>
<proteinExistence type="inferred from homology"/>
<dbReference type="GO" id="GO:0060285">
    <property type="term" value="P:cilium-dependent cell motility"/>
    <property type="evidence" value="ECO:0007669"/>
    <property type="project" value="TreeGrafter"/>
</dbReference>
<name>A0AA85JYM5_TRIRE</name>
<keyword evidence="7" id="KW-1185">Reference proteome</keyword>
<dbReference type="GO" id="GO:0005930">
    <property type="term" value="C:axoneme"/>
    <property type="evidence" value="ECO:0007669"/>
    <property type="project" value="InterPro"/>
</dbReference>
<protein>
    <recommendedName>
        <fullName evidence="2">Coiled-coil domain-containing protein 39</fullName>
    </recommendedName>
</protein>
<evidence type="ECO:0000256" key="3">
    <source>
        <dbReference type="ARBA" id="ARBA00023054"/>
    </source>
</evidence>
<reference evidence="8" key="2">
    <citation type="submission" date="2023-11" db="UniProtKB">
        <authorList>
            <consortium name="WormBaseParasite"/>
        </authorList>
    </citation>
    <scope>IDENTIFICATION</scope>
</reference>
<dbReference type="Proteomes" id="UP000050795">
    <property type="component" value="Unassembled WGS sequence"/>
</dbReference>
<evidence type="ECO:0000313" key="8">
    <source>
        <dbReference type="WBParaSite" id="TREG1_50040.1"/>
    </source>
</evidence>
<dbReference type="GO" id="GO:0036159">
    <property type="term" value="P:inner dynein arm assembly"/>
    <property type="evidence" value="ECO:0007669"/>
    <property type="project" value="InterPro"/>
</dbReference>
<comment type="similarity">
    <text evidence="1">Belongs to the CCDC39 family.</text>
</comment>
<feature type="coiled-coil region" evidence="5">
    <location>
        <begin position="270"/>
        <end position="381"/>
    </location>
</feature>
<evidence type="ECO:0000256" key="4">
    <source>
        <dbReference type="ARBA" id="ARBA00045182"/>
    </source>
</evidence>
<dbReference type="Pfam" id="PF24161">
    <property type="entry name" value="CCDC39"/>
    <property type="match status" value="1"/>
</dbReference>
<dbReference type="AlphaFoldDB" id="A0AA85JYM5"/>
<evidence type="ECO:0000256" key="6">
    <source>
        <dbReference type="SAM" id="MobiDB-lite"/>
    </source>
</evidence>